<dbReference type="OrthoDB" id="9801055at2"/>
<reference evidence="9 10" key="1">
    <citation type="journal article" date="2015" name="Genome Announc.">
        <title>Expanding the biotechnology potential of lactobacilli through comparative genomics of 213 strains and associated genera.</title>
        <authorList>
            <person name="Sun Z."/>
            <person name="Harris H.M."/>
            <person name="McCann A."/>
            <person name="Guo C."/>
            <person name="Argimon S."/>
            <person name="Zhang W."/>
            <person name="Yang X."/>
            <person name="Jeffery I.B."/>
            <person name="Cooney J.C."/>
            <person name="Kagawa T.F."/>
            <person name="Liu W."/>
            <person name="Song Y."/>
            <person name="Salvetti E."/>
            <person name="Wrobel A."/>
            <person name="Rasinkangas P."/>
            <person name="Parkhill J."/>
            <person name="Rea M.C."/>
            <person name="O'Sullivan O."/>
            <person name="Ritari J."/>
            <person name="Douillard F.P."/>
            <person name="Paul Ross R."/>
            <person name="Yang R."/>
            <person name="Briner A.E."/>
            <person name="Felis G.E."/>
            <person name="de Vos W.M."/>
            <person name="Barrangou R."/>
            <person name="Klaenhammer T.R."/>
            <person name="Caufield P.W."/>
            <person name="Cui Y."/>
            <person name="Zhang H."/>
            <person name="O'Toole P.W."/>
        </authorList>
    </citation>
    <scope>NUCLEOTIDE SEQUENCE [LARGE SCALE GENOMIC DNA]</scope>
    <source>
        <strain evidence="9 10">DSM 5007</strain>
    </source>
</reference>
<dbReference type="STRING" id="1423807.FD16_GL000013"/>
<dbReference type="Gene3D" id="3.40.50.1860">
    <property type="match status" value="2"/>
</dbReference>
<evidence type="ECO:0000256" key="7">
    <source>
        <dbReference type="ARBA" id="ARBA00070053"/>
    </source>
</evidence>
<evidence type="ECO:0000256" key="8">
    <source>
        <dbReference type="HAMAP-Rule" id="MF_00258"/>
    </source>
</evidence>
<dbReference type="Proteomes" id="UP000051820">
    <property type="component" value="Unassembled WGS sequence"/>
</dbReference>
<dbReference type="GO" id="GO:0008360">
    <property type="term" value="P:regulation of cell shape"/>
    <property type="evidence" value="ECO:0007669"/>
    <property type="project" value="UniProtKB-KW"/>
</dbReference>
<dbReference type="InterPro" id="IPR033134">
    <property type="entry name" value="Asp/Glu_racemase_AS_2"/>
</dbReference>
<evidence type="ECO:0000256" key="6">
    <source>
        <dbReference type="ARBA" id="ARBA00023316"/>
    </source>
</evidence>
<dbReference type="GO" id="GO:0042802">
    <property type="term" value="F:identical protein binding"/>
    <property type="evidence" value="ECO:0007669"/>
    <property type="project" value="UniProtKB-ARBA"/>
</dbReference>
<feature type="binding site" evidence="8">
    <location>
        <begin position="74"/>
        <end position="75"/>
    </location>
    <ligand>
        <name>substrate</name>
    </ligand>
</feature>
<dbReference type="InterPro" id="IPR018187">
    <property type="entry name" value="Asp/Glu_racemase_AS_1"/>
</dbReference>
<keyword evidence="10" id="KW-1185">Reference proteome</keyword>
<dbReference type="eggNOG" id="COG0796">
    <property type="taxonomic scope" value="Bacteria"/>
</dbReference>
<keyword evidence="3 8" id="KW-0133">Cell shape</keyword>
<dbReference type="PROSITE" id="PS00923">
    <property type="entry name" value="ASP_GLU_RACEMASE_1"/>
    <property type="match status" value="1"/>
</dbReference>
<dbReference type="NCBIfam" id="TIGR00067">
    <property type="entry name" value="glut_race"/>
    <property type="match status" value="1"/>
</dbReference>
<protein>
    <recommendedName>
        <fullName evidence="7 8">Glutamate racemase</fullName>
        <ecNumber evidence="2 8">5.1.1.3</ecNumber>
    </recommendedName>
</protein>
<dbReference type="Pfam" id="PF01177">
    <property type="entry name" value="Asp_Glu_race"/>
    <property type="match status" value="1"/>
</dbReference>
<evidence type="ECO:0000313" key="9">
    <source>
        <dbReference type="EMBL" id="KRM13446.1"/>
    </source>
</evidence>
<keyword evidence="6 8" id="KW-0961">Cell wall biogenesis/degradation</keyword>
<dbReference type="SUPFAM" id="SSF53681">
    <property type="entry name" value="Aspartate/glutamate racemase"/>
    <property type="match status" value="2"/>
</dbReference>
<dbReference type="InterPro" id="IPR004391">
    <property type="entry name" value="Glu_race"/>
</dbReference>
<evidence type="ECO:0000256" key="1">
    <source>
        <dbReference type="ARBA" id="ARBA00001602"/>
    </source>
</evidence>
<feature type="active site" description="Proton donor/acceptor" evidence="8">
    <location>
        <position position="184"/>
    </location>
</feature>
<dbReference type="AlphaFoldDB" id="A0A0R1WEY9"/>
<keyword evidence="5 8" id="KW-0413">Isomerase</keyword>
<dbReference type="HAMAP" id="MF_00258">
    <property type="entry name" value="Glu_racemase"/>
    <property type="match status" value="1"/>
</dbReference>
<dbReference type="PANTHER" id="PTHR21198:SF2">
    <property type="entry name" value="GLUTAMATE RACEMASE"/>
    <property type="match status" value="1"/>
</dbReference>
<comment type="caution">
    <text evidence="9">The sequence shown here is derived from an EMBL/GenBank/DDBJ whole genome shotgun (WGS) entry which is preliminary data.</text>
</comment>
<dbReference type="PROSITE" id="PS00924">
    <property type="entry name" value="ASP_GLU_RACEMASE_2"/>
    <property type="match status" value="1"/>
</dbReference>
<dbReference type="UniPathway" id="UPA00219"/>
<evidence type="ECO:0000313" key="10">
    <source>
        <dbReference type="Proteomes" id="UP000051820"/>
    </source>
</evidence>
<evidence type="ECO:0000256" key="5">
    <source>
        <dbReference type="ARBA" id="ARBA00023235"/>
    </source>
</evidence>
<feature type="binding site" evidence="8">
    <location>
        <begin position="10"/>
        <end position="11"/>
    </location>
    <ligand>
        <name>substrate</name>
    </ligand>
</feature>
<feature type="active site" description="Proton donor/acceptor" evidence="8">
    <location>
        <position position="73"/>
    </location>
</feature>
<dbReference type="GO" id="GO:0071555">
    <property type="term" value="P:cell wall organization"/>
    <property type="evidence" value="ECO:0007669"/>
    <property type="project" value="UniProtKB-KW"/>
</dbReference>
<dbReference type="RefSeq" id="WP_010622767.1">
    <property type="nucleotide sequence ID" value="NZ_AZGF01000001.1"/>
</dbReference>
<evidence type="ECO:0000256" key="4">
    <source>
        <dbReference type="ARBA" id="ARBA00022984"/>
    </source>
</evidence>
<dbReference type="GO" id="GO:0008881">
    <property type="term" value="F:glutamate racemase activity"/>
    <property type="evidence" value="ECO:0007669"/>
    <property type="project" value="UniProtKB-UniRule"/>
</dbReference>
<dbReference type="InterPro" id="IPR015942">
    <property type="entry name" value="Asp/Glu/hydantoin_racemase"/>
</dbReference>
<accession>A0A0R1WEY9</accession>
<dbReference type="EMBL" id="AZGF01000001">
    <property type="protein sequence ID" value="KRM13446.1"/>
    <property type="molecule type" value="Genomic_DNA"/>
</dbReference>
<comment type="similarity">
    <text evidence="8">Belongs to the aspartate/glutamate racemases family.</text>
</comment>
<sequence>MDKRPIGVMDSGIGGLTVVKVLQKELPNESIVFVGDQARLPYGTRSTEEIQQFSLQIAHFLQTYDIKLMIIACNTATAAALDYLRAQLPIPVIGVISPGSHAALKLEHHQTIGVIGTNKTIESKAYSRQINDLDSSVNVIGLATQEFVTLVEKNQMGTEHSQSVITQKMQYFNQHRVDALILGCTHFPLLANEIKRSLDYDIPMIDAGAATAEYVKSKLIDLNAESDANTSKTVYFTTGNPNDFRAVASKWLENDMLDVSNIKLGD</sequence>
<gene>
    <name evidence="8" type="primary">murI</name>
    <name evidence="9" type="ORF">FD16_GL000013</name>
</gene>
<comment type="function">
    <text evidence="8">Provides the (R)-glutamate required for cell wall biosynthesis.</text>
</comment>
<dbReference type="GO" id="GO:0009252">
    <property type="term" value="P:peptidoglycan biosynthetic process"/>
    <property type="evidence" value="ECO:0007669"/>
    <property type="project" value="UniProtKB-UniRule"/>
</dbReference>
<organism evidence="9 10">
    <name type="scientific">Paucilactobacillus suebicus DSM 5007 = KCTC 3549</name>
    <dbReference type="NCBI Taxonomy" id="1423807"/>
    <lineage>
        <taxon>Bacteria</taxon>
        <taxon>Bacillati</taxon>
        <taxon>Bacillota</taxon>
        <taxon>Bacilli</taxon>
        <taxon>Lactobacillales</taxon>
        <taxon>Lactobacillaceae</taxon>
        <taxon>Paucilactobacillus</taxon>
    </lineage>
</organism>
<dbReference type="InterPro" id="IPR001920">
    <property type="entry name" value="Asp/Glu_race"/>
</dbReference>
<dbReference type="PANTHER" id="PTHR21198">
    <property type="entry name" value="GLUTAMATE RACEMASE"/>
    <property type="match status" value="1"/>
</dbReference>
<dbReference type="PATRIC" id="fig|1423807.3.peg.13"/>
<proteinExistence type="inferred from homology"/>
<comment type="catalytic activity">
    <reaction evidence="1 8">
        <text>L-glutamate = D-glutamate</text>
        <dbReference type="Rhea" id="RHEA:12813"/>
        <dbReference type="ChEBI" id="CHEBI:29985"/>
        <dbReference type="ChEBI" id="CHEBI:29986"/>
        <dbReference type="EC" id="5.1.1.3"/>
    </reaction>
</comment>
<keyword evidence="4 8" id="KW-0573">Peptidoglycan synthesis</keyword>
<comment type="pathway">
    <text evidence="8">Cell wall biogenesis; peptidoglycan biosynthesis.</text>
</comment>
<feature type="binding site" evidence="8">
    <location>
        <begin position="185"/>
        <end position="186"/>
    </location>
    <ligand>
        <name>substrate</name>
    </ligand>
</feature>
<name>A0A0R1WEY9_9LACO</name>
<evidence type="ECO:0000256" key="3">
    <source>
        <dbReference type="ARBA" id="ARBA00022960"/>
    </source>
</evidence>
<dbReference type="EC" id="5.1.1.3" evidence="2 8"/>
<feature type="binding site" evidence="8">
    <location>
        <begin position="42"/>
        <end position="43"/>
    </location>
    <ligand>
        <name>substrate</name>
    </ligand>
</feature>
<evidence type="ECO:0000256" key="2">
    <source>
        <dbReference type="ARBA" id="ARBA00013090"/>
    </source>
</evidence>
<dbReference type="FunFam" id="3.40.50.1860:FF:000002">
    <property type="entry name" value="Glutamate racemase"/>
    <property type="match status" value="1"/>
</dbReference>